<dbReference type="RefSeq" id="WP_252435779.1">
    <property type="nucleotide sequence ID" value="NZ_JAGSOV010000009.1"/>
</dbReference>
<dbReference type="SUPFAM" id="SSF55874">
    <property type="entry name" value="ATPase domain of HSP90 chaperone/DNA topoisomerase II/histidine kinase"/>
    <property type="match status" value="1"/>
</dbReference>
<dbReference type="PIRSF" id="PIRSF037434">
    <property type="entry name" value="STHK_ChrS"/>
    <property type="match status" value="1"/>
</dbReference>
<feature type="transmembrane region" description="Helical" evidence="10">
    <location>
        <begin position="67"/>
        <end position="92"/>
    </location>
</feature>
<evidence type="ECO:0000256" key="3">
    <source>
        <dbReference type="ARBA" id="ARBA00022553"/>
    </source>
</evidence>
<dbReference type="EMBL" id="JAGSOV010000009">
    <property type="protein sequence ID" value="MCO1654173.1"/>
    <property type="molecule type" value="Genomic_DNA"/>
</dbReference>
<evidence type="ECO:0000256" key="10">
    <source>
        <dbReference type="SAM" id="Phobius"/>
    </source>
</evidence>
<organism evidence="12 13">
    <name type="scientific">Pseudonocardia humida</name>
    <dbReference type="NCBI Taxonomy" id="2800819"/>
    <lineage>
        <taxon>Bacteria</taxon>
        <taxon>Bacillati</taxon>
        <taxon>Actinomycetota</taxon>
        <taxon>Actinomycetes</taxon>
        <taxon>Pseudonocardiales</taxon>
        <taxon>Pseudonocardiaceae</taxon>
        <taxon>Pseudonocardia</taxon>
    </lineage>
</organism>
<keyword evidence="6 12" id="KW-0418">Kinase</keyword>
<evidence type="ECO:0000256" key="4">
    <source>
        <dbReference type="ARBA" id="ARBA00022679"/>
    </source>
</evidence>
<keyword evidence="3" id="KW-0597">Phosphoprotein</keyword>
<comment type="caution">
    <text evidence="12">The sequence shown here is derived from an EMBL/GenBank/DDBJ whole genome shotgun (WGS) entry which is preliminary data.</text>
</comment>
<dbReference type="InterPro" id="IPR011712">
    <property type="entry name" value="Sig_transdc_His_kin_sub3_dim/P"/>
</dbReference>
<name>A0ABT0ZTX5_9PSEU</name>
<protein>
    <recommendedName>
        <fullName evidence="2">histidine kinase</fullName>
        <ecNumber evidence="2">2.7.13.3</ecNumber>
    </recommendedName>
</protein>
<comment type="catalytic activity">
    <reaction evidence="1">
        <text>ATP + protein L-histidine = ADP + protein N-phospho-L-histidine.</text>
        <dbReference type="EC" id="2.7.13.3"/>
    </reaction>
</comment>
<feature type="transmembrane region" description="Helical" evidence="10">
    <location>
        <begin position="104"/>
        <end position="122"/>
    </location>
</feature>
<evidence type="ECO:0000259" key="11">
    <source>
        <dbReference type="PROSITE" id="PS50109"/>
    </source>
</evidence>
<dbReference type="GO" id="GO:0016301">
    <property type="term" value="F:kinase activity"/>
    <property type="evidence" value="ECO:0007669"/>
    <property type="project" value="UniProtKB-KW"/>
</dbReference>
<evidence type="ECO:0000256" key="7">
    <source>
        <dbReference type="ARBA" id="ARBA00022840"/>
    </source>
</evidence>
<dbReference type="Pfam" id="PF07730">
    <property type="entry name" value="HisKA_3"/>
    <property type="match status" value="1"/>
</dbReference>
<dbReference type="Gene3D" id="3.30.565.10">
    <property type="entry name" value="Histidine kinase-like ATPase, C-terminal domain"/>
    <property type="match status" value="1"/>
</dbReference>
<feature type="domain" description="Histidine kinase" evidence="11">
    <location>
        <begin position="191"/>
        <end position="375"/>
    </location>
</feature>
<dbReference type="InterPro" id="IPR036890">
    <property type="entry name" value="HATPase_C_sf"/>
</dbReference>
<dbReference type="InterPro" id="IPR050482">
    <property type="entry name" value="Sensor_HK_TwoCompSys"/>
</dbReference>
<evidence type="ECO:0000256" key="8">
    <source>
        <dbReference type="ARBA" id="ARBA00023012"/>
    </source>
</evidence>
<sequence>MERHVWEEMDWGWQAFAALFAAVTAVLLVLAREWVALGLLVAVALWYALTGARALHRSRATRPGVAYVAGATPLVLAMFALTPIGAVLFFLLFPHFWRLLPVRWALLVTTLAIVGIGAVRMVPAALGTGEVPLVVAWLGGMLVASLFLGSWITRIVAQSSERAALLDELERTRAELAAASRDLGALAERERLAREIHDTLAQGFSSILLLAQGMDPDDPKVALVERTARENLGEARALVAALSSPQLDAATLPAALNRLVERVGDELGIEARMRVEGAERALPPGHDIVLMRVSQEAMANVRKHAGASRLDLELIFDPASAVVRISDDGRGFDPAAARRSGFGLTGMRARVGELGGALDLRSEPGGGTCVEVRLG</sequence>
<dbReference type="InterPro" id="IPR005467">
    <property type="entry name" value="His_kinase_dom"/>
</dbReference>
<keyword evidence="5" id="KW-0547">Nucleotide-binding</keyword>
<dbReference type="PROSITE" id="PS50109">
    <property type="entry name" value="HIS_KIN"/>
    <property type="match status" value="1"/>
</dbReference>
<dbReference type="CDD" id="cd16917">
    <property type="entry name" value="HATPase_UhpB-NarQ-NarX-like"/>
    <property type="match status" value="1"/>
</dbReference>
<keyword evidence="10" id="KW-0472">Membrane</keyword>
<evidence type="ECO:0000256" key="5">
    <source>
        <dbReference type="ARBA" id="ARBA00022741"/>
    </source>
</evidence>
<feature type="transmembrane region" description="Helical" evidence="10">
    <location>
        <begin position="37"/>
        <end position="55"/>
    </location>
</feature>
<evidence type="ECO:0000256" key="1">
    <source>
        <dbReference type="ARBA" id="ARBA00000085"/>
    </source>
</evidence>
<reference evidence="12" key="1">
    <citation type="submission" date="2021-04" db="EMBL/GenBank/DDBJ databases">
        <title>Pseudonocardia sp. nov., isolated from sandy soil of mangrove forest.</title>
        <authorList>
            <person name="Zan Z."/>
            <person name="Huang R."/>
            <person name="Liu W."/>
        </authorList>
    </citation>
    <scope>NUCLEOTIDE SEQUENCE</scope>
    <source>
        <strain evidence="12">S2-4</strain>
    </source>
</reference>
<proteinExistence type="predicted"/>
<evidence type="ECO:0000313" key="13">
    <source>
        <dbReference type="Proteomes" id="UP001165283"/>
    </source>
</evidence>
<feature type="transmembrane region" description="Helical" evidence="10">
    <location>
        <begin position="134"/>
        <end position="152"/>
    </location>
</feature>
<keyword evidence="7" id="KW-0067">ATP-binding</keyword>
<dbReference type="Proteomes" id="UP001165283">
    <property type="component" value="Unassembled WGS sequence"/>
</dbReference>
<dbReference type="EC" id="2.7.13.3" evidence="2"/>
<evidence type="ECO:0000313" key="12">
    <source>
        <dbReference type="EMBL" id="MCO1654173.1"/>
    </source>
</evidence>
<keyword evidence="4" id="KW-0808">Transferase</keyword>
<dbReference type="InterPro" id="IPR017205">
    <property type="entry name" value="Sig_transdc_His_kinase_ChrS"/>
</dbReference>
<dbReference type="Gene3D" id="1.20.5.1930">
    <property type="match status" value="1"/>
</dbReference>
<evidence type="ECO:0000256" key="2">
    <source>
        <dbReference type="ARBA" id="ARBA00012438"/>
    </source>
</evidence>
<feature type="coiled-coil region" evidence="9">
    <location>
        <begin position="155"/>
        <end position="189"/>
    </location>
</feature>
<keyword evidence="13" id="KW-1185">Reference proteome</keyword>
<dbReference type="PANTHER" id="PTHR24421:SF10">
    <property type="entry name" value="NITRATE_NITRITE SENSOR PROTEIN NARQ"/>
    <property type="match status" value="1"/>
</dbReference>
<dbReference type="PANTHER" id="PTHR24421">
    <property type="entry name" value="NITRATE/NITRITE SENSOR PROTEIN NARX-RELATED"/>
    <property type="match status" value="1"/>
</dbReference>
<evidence type="ECO:0000256" key="9">
    <source>
        <dbReference type="SAM" id="Coils"/>
    </source>
</evidence>
<keyword evidence="9" id="KW-0175">Coiled coil</keyword>
<dbReference type="Pfam" id="PF02518">
    <property type="entry name" value="HATPase_c"/>
    <property type="match status" value="1"/>
</dbReference>
<keyword evidence="10" id="KW-0812">Transmembrane</keyword>
<keyword evidence="8" id="KW-0902">Two-component regulatory system</keyword>
<dbReference type="SMART" id="SM00387">
    <property type="entry name" value="HATPase_c"/>
    <property type="match status" value="1"/>
</dbReference>
<evidence type="ECO:0000256" key="6">
    <source>
        <dbReference type="ARBA" id="ARBA00022777"/>
    </source>
</evidence>
<feature type="transmembrane region" description="Helical" evidence="10">
    <location>
        <begin position="12"/>
        <end position="30"/>
    </location>
</feature>
<gene>
    <name evidence="12" type="ORF">KDL28_03805</name>
</gene>
<keyword evidence="10" id="KW-1133">Transmembrane helix</keyword>
<accession>A0ABT0ZTX5</accession>
<dbReference type="InterPro" id="IPR003594">
    <property type="entry name" value="HATPase_dom"/>
</dbReference>